<name>A0A176ZYY3_9PEZI</name>
<organism evidence="2">
    <name type="scientific">Pseudogymnoascus destructans</name>
    <dbReference type="NCBI Taxonomy" id="655981"/>
    <lineage>
        <taxon>Eukaryota</taxon>
        <taxon>Fungi</taxon>
        <taxon>Dikarya</taxon>
        <taxon>Ascomycota</taxon>
        <taxon>Pezizomycotina</taxon>
        <taxon>Leotiomycetes</taxon>
        <taxon>Thelebolales</taxon>
        <taxon>Thelebolaceae</taxon>
        <taxon>Pseudogymnoascus</taxon>
    </lineage>
</organism>
<feature type="compositionally biased region" description="Basic and acidic residues" evidence="1">
    <location>
        <begin position="46"/>
        <end position="63"/>
    </location>
</feature>
<protein>
    <submittedName>
        <fullName evidence="2">Uncharacterized protein</fullName>
    </submittedName>
</protein>
<dbReference type="EMBL" id="KV441423">
    <property type="protein sequence ID" value="OAF54442.1"/>
    <property type="molecule type" value="Genomic_DNA"/>
</dbReference>
<feature type="region of interest" description="Disordered" evidence="1">
    <location>
        <begin position="1"/>
        <end position="23"/>
    </location>
</feature>
<evidence type="ECO:0000256" key="1">
    <source>
        <dbReference type="SAM" id="MobiDB-lite"/>
    </source>
</evidence>
<dbReference type="RefSeq" id="XP_024319747.1">
    <property type="nucleotide sequence ID" value="XM_024472667.1"/>
</dbReference>
<dbReference type="GeneID" id="36292259"/>
<sequence>MSYQHDSMETPYYTENNNVEMNSSRVVLTRAASAKYESNISLPASDKADGHQVRERYQRDAES</sequence>
<feature type="compositionally biased region" description="Polar residues" evidence="1">
    <location>
        <begin position="13"/>
        <end position="23"/>
    </location>
</feature>
<proteinExistence type="predicted"/>
<dbReference type="OrthoDB" id="10521549at2759"/>
<gene>
    <name evidence="2" type="ORF">VC83_09222</name>
</gene>
<dbReference type="Proteomes" id="UP000077154">
    <property type="component" value="Unassembled WGS sequence"/>
</dbReference>
<dbReference type="AlphaFoldDB" id="A0A176ZYY3"/>
<accession>A0A176ZYY3</accession>
<reference evidence="2" key="1">
    <citation type="submission" date="2016-03" db="EMBL/GenBank/DDBJ databases">
        <title>Updated assembly of Pseudogymnoascus destructans, the fungus causing white-nose syndrome of bats.</title>
        <authorList>
            <person name="Palmer J.M."/>
            <person name="Drees K.P."/>
            <person name="Foster J.T."/>
            <person name="Lindner D.L."/>
        </authorList>
    </citation>
    <scope>NUCLEOTIDE SEQUENCE [LARGE SCALE GENOMIC DNA]</scope>
    <source>
        <strain evidence="2">20631-21</strain>
    </source>
</reference>
<feature type="region of interest" description="Disordered" evidence="1">
    <location>
        <begin position="42"/>
        <end position="63"/>
    </location>
</feature>
<evidence type="ECO:0000313" key="2">
    <source>
        <dbReference type="EMBL" id="OAF54442.1"/>
    </source>
</evidence>